<protein>
    <recommendedName>
        <fullName evidence="4">Ribosome-binding factor A</fullName>
    </recommendedName>
</protein>
<dbReference type="Pfam" id="PF02033">
    <property type="entry name" value="RBFA"/>
    <property type="match status" value="1"/>
</dbReference>
<reference evidence="2 3" key="1">
    <citation type="submission" date="2017-03" db="EMBL/GenBank/DDBJ databases">
        <title>WGS assembly of Porphyra umbilicalis.</title>
        <authorList>
            <person name="Brawley S.H."/>
            <person name="Blouin N.A."/>
            <person name="Ficko-Blean E."/>
            <person name="Wheeler G.L."/>
            <person name="Lohr M."/>
            <person name="Goodson H.V."/>
            <person name="Jenkins J.W."/>
            <person name="Blaby-Haas C.E."/>
            <person name="Helliwell K.E."/>
            <person name="Chan C."/>
            <person name="Marriage T."/>
            <person name="Bhattacharya D."/>
            <person name="Klein A.S."/>
            <person name="Badis Y."/>
            <person name="Brodie J."/>
            <person name="Cao Y."/>
            <person name="Collen J."/>
            <person name="Dittami S.M."/>
            <person name="Gachon C.M."/>
            <person name="Green B.R."/>
            <person name="Karpowicz S."/>
            <person name="Kim J.W."/>
            <person name="Kudahl U."/>
            <person name="Lin S."/>
            <person name="Michel G."/>
            <person name="Mittag M."/>
            <person name="Olson B.J."/>
            <person name="Pangilinan J."/>
            <person name="Peng Y."/>
            <person name="Qiu H."/>
            <person name="Shu S."/>
            <person name="Singer J.T."/>
            <person name="Smith A.G."/>
            <person name="Sprecher B.N."/>
            <person name="Wagner V."/>
            <person name="Wang W."/>
            <person name="Wang Z.-Y."/>
            <person name="Yan J."/>
            <person name="Yarish C."/>
            <person name="Zoeuner-Riek S."/>
            <person name="Zhuang Y."/>
            <person name="Zou Y."/>
            <person name="Lindquist E.A."/>
            <person name="Grimwood J."/>
            <person name="Barry K."/>
            <person name="Rokhsar D.S."/>
            <person name="Schmutz J."/>
            <person name="Stiller J.W."/>
            <person name="Grossman A.R."/>
            <person name="Prochnik S.E."/>
        </authorList>
    </citation>
    <scope>NUCLEOTIDE SEQUENCE [LARGE SCALE GENOMIC DNA]</scope>
    <source>
        <strain evidence="2">4086291</strain>
    </source>
</reference>
<proteinExistence type="predicted"/>
<dbReference type="PANTHER" id="PTHR33515">
    <property type="entry name" value="RIBOSOME-BINDING FACTOR A, CHLOROPLASTIC-RELATED"/>
    <property type="match status" value="1"/>
</dbReference>
<feature type="compositionally biased region" description="Low complexity" evidence="1">
    <location>
        <begin position="46"/>
        <end position="71"/>
    </location>
</feature>
<feature type="region of interest" description="Disordered" evidence="1">
    <location>
        <begin position="30"/>
        <end position="91"/>
    </location>
</feature>
<dbReference type="EMBL" id="KV918785">
    <property type="protein sequence ID" value="OSX79874.1"/>
    <property type="molecule type" value="Genomic_DNA"/>
</dbReference>
<feature type="compositionally biased region" description="Acidic residues" evidence="1">
    <location>
        <begin position="253"/>
        <end position="275"/>
    </location>
</feature>
<dbReference type="InterPro" id="IPR023799">
    <property type="entry name" value="RbfA_dom_sf"/>
</dbReference>
<name>A0A1X6PG92_PORUM</name>
<keyword evidence="3" id="KW-1185">Reference proteome</keyword>
<gene>
    <name evidence="2" type="ORF">BU14_0070s0049</name>
</gene>
<dbReference type="PANTHER" id="PTHR33515:SF1">
    <property type="entry name" value="RIBOSOME-BINDING FACTOR A, CHLOROPLASTIC-RELATED"/>
    <property type="match status" value="1"/>
</dbReference>
<dbReference type="AlphaFoldDB" id="A0A1X6PG92"/>
<evidence type="ECO:0008006" key="4">
    <source>
        <dbReference type="Google" id="ProtNLM"/>
    </source>
</evidence>
<dbReference type="GO" id="GO:0005829">
    <property type="term" value="C:cytosol"/>
    <property type="evidence" value="ECO:0007669"/>
    <property type="project" value="TreeGrafter"/>
</dbReference>
<dbReference type="OrthoDB" id="5992at2759"/>
<organism evidence="2 3">
    <name type="scientific">Porphyra umbilicalis</name>
    <name type="common">Purple laver</name>
    <name type="synonym">Red alga</name>
    <dbReference type="NCBI Taxonomy" id="2786"/>
    <lineage>
        <taxon>Eukaryota</taxon>
        <taxon>Rhodophyta</taxon>
        <taxon>Bangiophyceae</taxon>
        <taxon>Bangiales</taxon>
        <taxon>Bangiaceae</taxon>
        <taxon>Porphyra</taxon>
    </lineage>
</organism>
<dbReference type="GO" id="GO:0006364">
    <property type="term" value="P:rRNA processing"/>
    <property type="evidence" value="ECO:0007669"/>
    <property type="project" value="InterPro"/>
</dbReference>
<evidence type="ECO:0000313" key="3">
    <source>
        <dbReference type="Proteomes" id="UP000218209"/>
    </source>
</evidence>
<dbReference type="Gene3D" id="3.30.300.20">
    <property type="match status" value="1"/>
</dbReference>
<feature type="region of interest" description="Disordered" evidence="1">
    <location>
        <begin position="250"/>
        <end position="314"/>
    </location>
</feature>
<dbReference type="SUPFAM" id="SSF89919">
    <property type="entry name" value="Ribosome-binding factor A, RbfA"/>
    <property type="match status" value="1"/>
</dbReference>
<dbReference type="InterPro" id="IPR000238">
    <property type="entry name" value="RbfA"/>
</dbReference>
<sequence>MAFISPLPSVYTPAVAPLSSMARRRTLVPLAPRGATLPSPTPMPARAPTRTTPTCGRRNGRSSSSSGRGRPPSTPRFGEAPAAGGQRRRPVRVGELLKRELSGIIPSLFARDYEREDARAAGASSVLISIMDVRVSDDLRSARVKVSVLGDPEVRATAMGWLKSARRTIRHEVARELRGMKTVPELVFDESFIGDAFATVSVIDRLAEERTEREAAGGGHAAVGGLKSTFTLADVDGLTDEEVEALEGLDGLDALDDDDDEDAIIGEDEDEDEVEEKVGNAWNDDDDAPRIVDVGGEGEDEVPAPARKAAPTRQ</sequence>
<dbReference type="GO" id="GO:0043024">
    <property type="term" value="F:ribosomal small subunit binding"/>
    <property type="evidence" value="ECO:0007669"/>
    <property type="project" value="TreeGrafter"/>
</dbReference>
<dbReference type="InterPro" id="IPR015946">
    <property type="entry name" value="KH_dom-like_a/b"/>
</dbReference>
<evidence type="ECO:0000313" key="2">
    <source>
        <dbReference type="EMBL" id="OSX79874.1"/>
    </source>
</evidence>
<accession>A0A1X6PG92</accession>
<dbReference type="Proteomes" id="UP000218209">
    <property type="component" value="Unassembled WGS sequence"/>
</dbReference>
<evidence type="ECO:0000256" key="1">
    <source>
        <dbReference type="SAM" id="MobiDB-lite"/>
    </source>
</evidence>